<dbReference type="InterPro" id="IPR058634">
    <property type="entry name" value="AaeA-lik-b-barrel"/>
</dbReference>
<accession>A0ABP8HQS2</accession>
<evidence type="ECO:0000259" key="3">
    <source>
        <dbReference type="Pfam" id="PF25917"/>
    </source>
</evidence>
<evidence type="ECO:0000259" key="4">
    <source>
        <dbReference type="Pfam" id="PF25963"/>
    </source>
</evidence>
<name>A0ABP8HQS2_9BURK</name>
<proteinExistence type="predicted"/>
<feature type="compositionally biased region" description="Low complexity" evidence="2">
    <location>
        <begin position="329"/>
        <end position="365"/>
    </location>
</feature>
<dbReference type="SUPFAM" id="SSF111369">
    <property type="entry name" value="HlyD-like secretion proteins"/>
    <property type="match status" value="1"/>
</dbReference>
<feature type="domain" description="p-hydroxybenzoic acid efflux pump subunit AaeA-like beta-barrel" evidence="4">
    <location>
        <begin position="221"/>
        <end position="317"/>
    </location>
</feature>
<dbReference type="Pfam" id="PF25917">
    <property type="entry name" value="BSH_RND"/>
    <property type="match status" value="1"/>
</dbReference>
<evidence type="ECO:0000256" key="2">
    <source>
        <dbReference type="SAM" id="MobiDB-lite"/>
    </source>
</evidence>
<gene>
    <name evidence="5" type="ORF">GCM10023144_45120</name>
</gene>
<dbReference type="Proteomes" id="UP001501671">
    <property type="component" value="Unassembled WGS sequence"/>
</dbReference>
<dbReference type="Gene3D" id="2.40.30.170">
    <property type="match status" value="1"/>
</dbReference>
<dbReference type="EMBL" id="BAABFO010000035">
    <property type="protein sequence ID" value="GAA4342779.1"/>
    <property type="molecule type" value="Genomic_DNA"/>
</dbReference>
<reference evidence="6" key="1">
    <citation type="journal article" date="2019" name="Int. J. Syst. Evol. Microbiol.">
        <title>The Global Catalogue of Microorganisms (GCM) 10K type strain sequencing project: providing services to taxonomists for standard genome sequencing and annotation.</title>
        <authorList>
            <consortium name="The Broad Institute Genomics Platform"/>
            <consortium name="The Broad Institute Genome Sequencing Center for Infectious Disease"/>
            <person name="Wu L."/>
            <person name="Ma J."/>
        </authorList>
    </citation>
    <scope>NUCLEOTIDE SEQUENCE [LARGE SCALE GENOMIC DNA]</scope>
    <source>
        <strain evidence="6">JCM 17666</strain>
    </source>
</reference>
<feature type="region of interest" description="Disordered" evidence="2">
    <location>
        <begin position="322"/>
        <end position="365"/>
    </location>
</feature>
<feature type="domain" description="Multidrug resistance protein MdtA-like barrel-sandwich hybrid" evidence="3">
    <location>
        <begin position="51"/>
        <end position="218"/>
    </location>
</feature>
<dbReference type="PANTHER" id="PTHR30367">
    <property type="entry name" value="P-HYDROXYBENZOIC ACID EFFLUX PUMP SUBUNIT AAEA-RELATED"/>
    <property type="match status" value="1"/>
</dbReference>
<keyword evidence="6" id="KW-1185">Reference proteome</keyword>
<protein>
    <submittedName>
        <fullName evidence="5">HlyD family secretion protein</fullName>
    </submittedName>
</protein>
<keyword evidence="1" id="KW-0175">Coiled coil</keyword>
<organism evidence="5 6">
    <name type="scientific">Pigmentiphaga soli</name>
    <dbReference type="NCBI Taxonomy" id="1007095"/>
    <lineage>
        <taxon>Bacteria</taxon>
        <taxon>Pseudomonadati</taxon>
        <taxon>Pseudomonadota</taxon>
        <taxon>Betaproteobacteria</taxon>
        <taxon>Burkholderiales</taxon>
        <taxon>Alcaligenaceae</taxon>
        <taxon>Pigmentiphaga</taxon>
    </lineage>
</organism>
<dbReference type="InterPro" id="IPR058625">
    <property type="entry name" value="MdtA-like_BSH"/>
</dbReference>
<dbReference type="InterPro" id="IPR050393">
    <property type="entry name" value="MFP_Efflux_Pump"/>
</dbReference>
<dbReference type="RefSeq" id="WP_345252198.1">
    <property type="nucleotide sequence ID" value="NZ_BAABFO010000035.1"/>
</dbReference>
<evidence type="ECO:0000313" key="6">
    <source>
        <dbReference type="Proteomes" id="UP001501671"/>
    </source>
</evidence>
<evidence type="ECO:0000313" key="5">
    <source>
        <dbReference type="EMBL" id="GAA4342779.1"/>
    </source>
</evidence>
<evidence type="ECO:0000256" key="1">
    <source>
        <dbReference type="SAM" id="Coils"/>
    </source>
</evidence>
<sequence length="365" mass="38643">MNIPSALRPANIGRVAVTALVVAAALYAGRRLWNFYEVEPWTRDGRVRAYVVQVAPDVSGLVTSVPVHDNQDVKAGDVLFEIDPSRFELALRQAQTAVEQAQAAVVQARAAERAQAVARDQARRDLARSRSLGDLVAAEQVEQTAARVEQSEAALAEARAALARGEAAVAQARVQFDTARLNLARCRVVAAADGRVTNLDLRVGAYAAAGHPVLAVVDAGSFYVEGYFEETKLPRIHEGSPARVTLMGDRRVLDGHVDSIALGIADRDRGTGANLLPNVNPTFNWVRLAQRIPVRVKLDRVPEGVRLVAGQTATVVVGDGASAPARTSAADPGPAGADARAENRPAAARSAAALRPAAHPVQARS</sequence>
<dbReference type="Gene3D" id="2.40.50.100">
    <property type="match status" value="1"/>
</dbReference>
<feature type="coiled-coil region" evidence="1">
    <location>
        <begin position="141"/>
        <end position="175"/>
    </location>
</feature>
<dbReference type="PANTHER" id="PTHR30367:SF12">
    <property type="entry name" value="P-HYDROXYBENZOIC ACID EFFLUX PUMP SUBUNIT AAEA"/>
    <property type="match status" value="1"/>
</dbReference>
<dbReference type="Pfam" id="PF25963">
    <property type="entry name" value="Beta-barrel_AAEA"/>
    <property type="match status" value="1"/>
</dbReference>
<comment type="caution">
    <text evidence="5">The sequence shown here is derived from an EMBL/GenBank/DDBJ whole genome shotgun (WGS) entry which is preliminary data.</text>
</comment>